<dbReference type="Pfam" id="PF13738">
    <property type="entry name" value="Pyr_redox_3"/>
    <property type="match status" value="1"/>
</dbReference>
<dbReference type="PANTHER" id="PTHR42877:SF4">
    <property type="entry name" value="FAD_NAD(P)-BINDING DOMAIN-CONTAINING PROTEIN-RELATED"/>
    <property type="match status" value="1"/>
</dbReference>
<dbReference type="Gene3D" id="3.50.50.60">
    <property type="entry name" value="FAD/NAD(P)-binding domain"/>
    <property type="match status" value="2"/>
</dbReference>
<dbReference type="AlphaFoldDB" id="A0A937X5I3"/>
<evidence type="ECO:0000313" key="1">
    <source>
        <dbReference type="EMBL" id="MBM3274677.1"/>
    </source>
</evidence>
<accession>A0A937X5I3</accession>
<dbReference type="InterPro" id="IPR051209">
    <property type="entry name" value="FAD-bind_Monooxygenase_sf"/>
</dbReference>
<dbReference type="EMBL" id="VGJX01000291">
    <property type="protein sequence ID" value="MBM3274677.1"/>
    <property type="molecule type" value="Genomic_DNA"/>
</dbReference>
<dbReference type="SUPFAM" id="SSF51905">
    <property type="entry name" value="FAD/NAD(P)-binding domain"/>
    <property type="match status" value="1"/>
</dbReference>
<reference evidence="1 2" key="1">
    <citation type="submission" date="2019-03" db="EMBL/GenBank/DDBJ databases">
        <title>Lake Tanganyika Metagenome-Assembled Genomes (MAGs).</title>
        <authorList>
            <person name="Tran P."/>
        </authorList>
    </citation>
    <scope>NUCLEOTIDE SEQUENCE [LARGE SCALE GENOMIC DNA]</scope>
    <source>
        <strain evidence="1">K_DeepCast_65m_m2_236</strain>
    </source>
</reference>
<dbReference type="Proteomes" id="UP000703893">
    <property type="component" value="Unassembled WGS sequence"/>
</dbReference>
<dbReference type="PANTHER" id="PTHR42877">
    <property type="entry name" value="L-ORNITHINE N(5)-MONOOXYGENASE-RELATED"/>
    <property type="match status" value="1"/>
</dbReference>
<name>A0A937X5I3_9BACT</name>
<comment type="caution">
    <text evidence="1">The sequence shown here is derived from an EMBL/GenBank/DDBJ whole genome shotgun (WGS) entry which is preliminary data.</text>
</comment>
<gene>
    <name evidence="1" type="ORF">FJZ00_05970</name>
</gene>
<evidence type="ECO:0000313" key="2">
    <source>
        <dbReference type="Proteomes" id="UP000703893"/>
    </source>
</evidence>
<sequence length="505" mass="55801">MARNDAALGTAAGAAEGVVLEVEVAIVGAGISGIGAAIDLLERNRKSFVLLERGTDMGGTWRDNTYPGVAVDIPFASYCFSYETEFPWSRVFAPGHEIQAYIRHCVGKYGVAPYIRYQSQVVRARFDEGGDRWLTELADGTIVSSRYLIAATGLFTFPKRPDIPGLETFAGKVMHSAQWDHGYAFAGKRTAVIGTGASAVQIIPELAGRTAHLTVFQRTPIWISPRPDFPLAPFIRRFGPVRATLRFLSELGLEVLTFAIANYRRLPVLVRTVQGAIGQFMRKQIRDPALESRLLPDYSLGCKRPTPSNTYLGTFARHDVNLVTDAIDRIVPEGVRTCDGALHAVDALVLATGFLTTERGTGPAFEVFGRGGAELGHFWEDHRRQAYQGVSVPGYPNFFLIGGPFAGGFNWFAMLEANLDHIMRCLEEAGKRGVTRVEVRQDAHDRFMSYIWRRAEGTIFKDSSCATARSYYLDRHGDPSLPLPQTPWWRVFHGAAAGTRAYRFG</sequence>
<organism evidence="1 2">
    <name type="scientific">Candidatus Tanganyikabacteria bacterium</name>
    <dbReference type="NCBI Taxonomy" id="2961651"/>
    <lineage>
        <taxon>Bacteria</taxon>
        <taxon>Bacillati</taxon>
        <taxon>Candidatus Sericytochromatia</taxon>
        <taxon>Candidatus Tanganyikabacteria</taxon>
    </lineage>
</organism>
<dbReference type="InterPro" id="IPR036188">
    <property type="entry name" value="FAD/NAD-bd_sf"/>
</dbReference>
<proteinExistence type="predicted"/>
<protein>
    <submittedName>
        <fullName evidence="1">NAD(P)/FAD-dependent oxidoreductase</fullName>
    </submittedName>
</protein>